<protein>
    <submittedName>
        <fullName evidence="10">Methyl-accepting chemotaxis protein</fullName>
    </submittedName>
</protein>
<dbReference type="InterPro" id="IPR024478">
    <property type="entry name" value="HlyB_4HB_MCP"/>
</dbReference>
<gene>
    <name evidence="10" type="ORF">KIH74_13075</name>
</gene>
<dbReference type="RefSeq" id="WP_214156165.1">
    <property type="nucleotide sequence ID" value="NZ_JAHBAY010000005.1"/>
</dbReference>
<dbReference type="SUPFAM" id="SSF58104">
    <property type="entry name" value="Methyl-accepting chemotaxis protein (MCP) signaling domain"/>
    <property type="match status" value="1"/>
</dbReference>
<evidence type="ECO:0000256" key="3">
    <source>
        <dbReference type="ARBA" id="ARBA00023224"/>
    </source>
</evidence>
<organism evidence="10 11">
    <name type="scientific">Kineosporia corallincola</name>
    <dbReference type="NCBI Taxonomy" id="2835133"/>
    <lineage>
        <taxon>Bacteria</taxon>
        <taxon>Bacillati</taxon>
        <taxon>Actinomycetota</taxon>
        <taxon>Actinomycetes</taxon>
        <taxon>Kineosporiales</taxon>
        <taxon>Kineosporiaceae</taxon>
        <taxon>Kineosporia</taxon>
    </lineage>
</organism>
<evidence type="ECO:0000313" key="11">
    <source>
        <dbReference type="Proteomes" id="UP001197247"/>
    </source>
</evidence>
<comment type="similarity">
    <text evidence="4">Belongs to the methyl-accepting chemotaxis (MCP) protein family.</text>
</comment>
<feature type="domain" description="HAMP" evidence="9">
    <location>
        <begin position="237"/>
        <end position="289"/>
    </location>
</feature>
<dbReference type="PANTHER" id="PTHR32089:SF112">
    <property type="entry name" value="LYSOZYME-LIKE PROTEIN-RELATED"/>
    <property type="match status" value="1"/>
</dbReference>
<feature type="compositionally biased region" description="Low complexity" evidence="6">
    <location>
        <begin position="8"/>
        <end position="20"/>
    </location>
</feature>
<evidence type="ECO:0000256" key="4">
    <source>
        <dbReference type="ARBA" id="ARBA00029447"/>
    </source>
</evidence>
<dbReference type="InterPro" id="IPR003660">
    <property type="entry name" value="HAMP_dom"/>
</dbReference>
<comment type="caution">
    <text evidence="10">The sequence shown here is derived from an EMBL/GenBank/DDBJ whole genome shotgun (WGS) entry which is preliminary data.</text>
</comment>
<dbReference type="PANTHER" id="PTHR32089">
    <property type="entry name" value="METHYL-ACCEPTING CHEMOTAXIS PROTEIN MCPB"/>
    <property type="match status" value="1"/>
</dbReference>
<feature type="transmembrane region" description="Helical" evidence="7">
    <location>
        <begin position="32"/>
        <end position="51"/>
    </location>
</feature>
<evidence type="ECO:0000256" key="2">
    <source>
        <dbReference type="ARBA" id="ARBA00022989"/>
    </source>
</evidence>
<feature type="domain" description="Methyl-accepting transducer" evidence="8">
    <location>
        <begin position="301"/>
        <end position="537"/>
    </location>
</feature>
<name>A0ABS5TFJ8_9ACTN</name>
<dbReference type="SMART" id="SM00304">
    <property type="entry name" value="HAMP"/>
    <property type="match status" value="3"/>
</dbReference>
<keyword evidence="7" id="KW-0472">Membrane</keyword>
<evidence type="ECO:0000259" key="8">
    <source>
        <dbReference type="PROSITE" id="PS50111"/>
    </source>
</evidence>
<proteinExistence type="inferred from homology"/>
<dbReference type="CDD" id="cd06225">
    <property type="entry name" value="HAMP"/>
    <property type="match status" value="1"/>
</dbReference>
<dbReference type="SMART" id="SM00283">
    <property type="entry name" value="MA"/>
    <property type="match status" value="1"/>
</dbReference>
<feature type="region of interest" description="Disordered" evidence="6">
    <location>
        <begin position="1"/>
        <end position="20"/>
    </location>
</feature>
<sequence>MSLAPNVAARSASSSPAPRAGWLRDRSVKAKILAPILVMALVAVGVGATSLQRLSTMNTRIHALQEQRMAGVEALNELNHQLSQMYRAQFLYEVTGAQGDQKSAKATWLPTAEAADTALDAALAKYEKVAGTGGGRDAQIEQVATAAQTYRTLRDVIIFGEAPPDGFEMPDDLGTAFGDAETQLNEGVVALATLETTASQAATAEAAADFRSARIAVVASLLIGLLLAAGLALFVLRLLLRQVQALSGSLARLAEGDLTQEAEISSRDELGRMAAMANEAVRAFRGMLSTLVSGAETVSGSAAQLSAVTSRIGEGARLANERAGVVSSSSEDVSANVQTLAAGAEEMGASIGEIARNAQLAADVAGTAVARAQSTNATISKLGESSAEIGNVVKAITQIAEQTNLLALNATIEAARAGDAGKGFAVVAEEVKQLAQETARATEDIANRVEAIQADTGEAVTAISEIGTVIAQINDFQTTIAAAVEEQSATTTTMSRSVGDAAQGATGIAGNIASVAEATRSTTATLTEADAAVEQLDRVAAELRTAVGRFRL</sequence>
<dbReference type="Pfam" id="PF00672">
    <property type="entry name" value="HAMP"/>
    <property type="match status" value="1"/>
</dbReference>
<evidence type="ECO:0000256" key="6">
    <source>
        <dbReference type="SAM" id="MobiDB-lite"/>
    </source>
</evidence>
<reference evidence="10 11" key="1">
    <citation type="submission" date="2021-05" db="EMBL/GenBank/DDBJ databases">
        <title>Kineosporia and Streptomyces sp. nov. two new marine actinobacteria isolated from Coral.</title>
        <authorList>
            <person name="Buangrab K."/>
            <person name="Sutthacheep M."/>
            <person name="Yeemin T."/>
            <person name="Harunari E."/>
            <person name="Igarashi Y."/>
            <person name="Kanchanasin P."/>
            <person name="Tanasupawat S."/>
            <person name="Phongsopitanun W."/>
        </authorList>
    </citation>
    <scope>NUCLEOTIDE SEQUENCE [LARGE SCALE GENOMIC DNA]</scope>
    <source>
        <strain evidence="10 11">J2-2</strain>
    </source>
</reference>
<keyword evidence="1 7" id="KW-0812">Transmembrane</keyword>
<evidence type="ECO:0000259" key="9">
    <source>
        <dbReference type="PROSITE" id="PS50885"/>
    </source>
</evidence>
<dbReference type="PROSITE" id="PS50885">
    <property type="entry name" value="HAMP"/>
    <property type="match status" value="1"/>
</dbReference>
<dbReference type="Proteomes" id="UP001197247">
    <property type="component" value="Unassembled WGS sequence"/>
</dbReference>
<dbReference type="EMBL" id="JAHBAY010000005">
    <property type="protein sequence ID" value="MBT0769863.1"/>
    <property type="molecule type" value="Genomic_DNA"/>
</dbReference>
<dbReference type="Pfam" id="PF12729">
    <property type="entry name" value="4HB_MCP_1"/>
    <property type="match status" value="1"/>
</dbReference>
<keyword evidence="3 5" id="KW-0807">Transducer</keyword>
<dbReference type="PROSITE" id="PS50111">
    <property type="entry name" value="CHEMOTAXIS_TRANSDUC_2"/>
    <property type="match status" value="1"/>
</dbReference>
<keyword evidence="2 7" id="KW-1133">Transmembrane helix</keyword>
<feature type="transmembrane region" description="Helical" evidence="7">
    <location>
        <begin position="215"/>
        <end position="240"/>
    </location>
</feature>
<evidence type="ECO:0000256" key="7">
    <source>
        <dbReference type="SAM" id="Phobius"/>
    </source>
</evidence>
<keyword evidence="11" id="KW-1185">Reference proteome</keyword>
<dbReference type="Pfam" id="PF00015">
    <property type="entry name" value="MCPsignal"/>
    <property type="match status" value="1"/>
</dbReference>
<accession>A0ABS5TFJ8</accession>
<evidence type="ECO:0000256" key="5">
    <source>
        <dbReference type="PROSITE-ProRule" id="PRU00284"/>
    </source>
</evidence>
<dbReference type="Gene3D" id="1.10.287.950">
    <property type="entry name" value="Methyl-accepting chemotaxis protein"/>
    <property type="match status" value="1"/>
</dbReference>
<dbReference type="InterPro" id="IPR004089">
    <property type="entry name" value="MCPsignal_dom"/>
</dbReference>
<evidence type="ECO:0000313" key="10">
    <source>
        <dbReference type="EMBL" id="MBT0769863.1"/>
    </source>
</evidence>
<evidence type="ECO:0000256" key="1">
    <source>
        <dbReference type="ARBA" id="ARBA00022692"/>
    </source>
</evidence>